<keyword evidence="2" id="KW-0813">Transport</keyword>
<evidence type="ECO:0000256" key="4">
    <source>
        <dbReference type="ARBA" id="ARBA00022692"/>
    </source>
</evidence>
<evidence type="ECO:0000256" key="9">
    <source>
        <dbReference type="ARBA" id="ARBA00023136"/>
    </source>
</evidence>
<dbReference type="PANTHER" id="PTHR19271">
    <property type="entry name" value="CYTOCHROME B"/>
    <property type="match status" value="1"/>
</dbReference>
<keyword evidence="7 10" id="KW-1133">Transmembrane helix</keyword>
<feature type="transmembrane region" description="Helical" evidence="10">
    <location>
        <begin position="328"/>
        <end position="346"/>
    </location>
</feature>
<dbReference type="SUPFAM" id="SSF81648">
    <property type="entry name" value="a domain/subunit of cytochrome bc1 complex (Ubiquinol-cytochrome c reductase)"/>
    <property type="match status" value="1"/>
</dbReference>
<dbReference type="EMBL" id="NDWU01000021">
    <property type="protein sequence ID" value="PUA31265.1"/>
    <property type="molecule type" value="Genomic_DNA"/>
</dbReference>
<dbReference type="GO" id="GO:0022904">
    <property type="term" value="P:respiratory electron transport chain"/>
    <property type="evidence" value="ECO:0007669"/>
    <property type="project" value="InterPro"/>
</dbReference>
<feature type="transmembrane region" description="Helical" evidence="10">
    <location>
        <begin position="358"/>
        <end position="377"/>
    </location>
</feature>
<comment type="subcellular location">
    <subcellularLocation>
        <location evidence="1">Membrane</location>
        <topology evidence="1">Multi-pass membrane protein</topology>
    </subcellularLocation>
</comment>
<keyword evidence="4 10" id="KW-0812">Transmembrane</keyword>
<name>A0A2R7Y148_9ARCH</name>
<keyword evidence="8" id="KW-0408">Iron</keyword>
<feature type="transmembrane region" description="Helical" evidence="10">
    <location>
        <begin position="435"/>
        <end position="456"/>
    </location>
</feature>
<dbReference type="AlphaFoldDB" id="A0A2R7Y148"/>
<feature type="transmembrane region" description="Helical" evidence="10">
    <location>
        <begin position="160"/>
        <end position="179"/>
    </location>
</feature>
<evidence type="ECO:0000256" key="2">
    <source>
        <dbReference type="ARBA" id="ARBA00022448"/>
    </source>
</evidence>
<keyword evidence="9 10" id="KW-0472">Membrane</keyword>
<evidence type="ECO:0000256" key="5">
    <source>
        <dbReference type="ARBA" id="ARBA00022723"/>
    </source>
</evidence>
<feature type="transmembrane region" description="Helical" evidence="10">
    <location>
        <begin position="233"/>
        <end position="259"/>
    </location>
</feature>
<feature type="domain" description="Cytochrome b/b6 N-terminal region profile" evidence="11">
    <location>
        <begin position="14"/>
        <end position="222"/>
    </location>
</feature>
<reference evidence="13 14" key="1">
    <citation type="submission" date="2017-04" db="EMBL/GenBank/DDBJ databases">
        <title>Draft Aigarchaeota genome from a New Zealand hot spring.</title>
        <authorList>
            <person name="Reysenbach A.-L."/>
            <person name="Donaho J.A."/>
            <person name="Gerhart J."/>
            <person name="Kelley J.F."/>
            <person name="Kouba K."/>
            <person name="Podar M."/>
            <person name="Stott M."/>
        </authorList>
    </citation>
    <scope>NUCLEOTIDE SEQUENCE [LARGE SCALE GENOMIC DNA]</scope>
    <source>
        <strain evidence="13">NZ13_MG1</strain>
    </source>
</reference>
<organism evidence="13 14">
    <name type="scientific">Candidatus Terraquivivens tikiterensis</name>
    <dbReference type="NCBI Taxonomy" id="1980982"/>
    <lineage>
        <taxon>Archaea</taxon>
        <taxon>Nitrososphaerota</taxon>
        <taxon>Candidatus Wolframiiraptoraceae</taxon>
        <taxon>Candidatus Terraquivivens</taxon>
    </lineage>
</organism>
<evidence type="ECO:0000256" key="7">
    <source>
        <dbReference type="ARBA" id="ARBA00022989"/>
    </source>
</evidence>
<proteinExistence type="predicted"/>
<dbReference type="InterPro" id="IPR036150">
    <property type="entry name" value="Cyt_b/b6_C_sf"/>
</dbReference>
<dbReference type="InterPro" id="IPR005797">
    <property type="entry name" value="Cyt_b/b6_N"/>
</dbReference>
<dbReference type="PROSITE" id="PS51002">
    <property type="entry name" value="CYTB_NTER"/>
    <property type="match status" value="1"/>
</dbReference>
<evidence type="ECO:0000256" key="10">
    <source>
        <dbReference type="SAM" id="Phobius"/>
    </source>
</evidence>
<comment type="caution">
    <text evidence="13">The sequence shown here is derived from an EMBL/GenBank/DDBJ whole genome shotgun (WGS) entry which is preliminary data.</text>
</comment>
<dbReference type="GO" id="GO:0046872">
    <property type="term" value="F:metal ion binding"/>
    <property type="evidence" value="ECO:0007669"/>
    <property type="project" value="UniProtKB-KW"/>
</dbReference>
<evidence type="ECO:0008006" key="15">
    <source>
        <dbReference type="Google" id="ProtNLM"/>
    </source>
</evidence>
<feature type="transmembrane region" description="Helical" evidence="10">
    <location>
        <begin position="95"/>
        <end position="116"/>
    </location>
</feature>
<keyword evidence="5" id="KW-0479">Metal-binding</keyword>
<dbReference type="InterPro" id="IPR005798">
    <property type="entry name" value="Cyt_b/b6_C"/>
</dbReference>
<evidence type="ECO:0000256" key="6">
    <source>
        <dbReference type="ARBA" id="ARBA00022982"/>
    </source>
</evidence>
<dbReference type="GO" id="GO:0009055">
    <property type="term" value="F:electron transfer activity"/>
    <property type="evidence" value="ECO:0007669"/>
    <property type="project" value="InterPro"/>
</dbReference>
<gene>
    <name evidence="13" type="ORF">B9J98_07020</name>
</gene>
<evidence type="ECO:0000259" key="12">
    <source>
        <dbReference type="PROSITE" id="PS51003"/>
    </source>
</evidence>
<evidence type="ECO:0000259" key="11">
    <source>
        <dbReference type="PROSITE" id="PS51002"/>
    </source>
</evidence>
<feature type="transmembrane region" description="Helical" evidence="10">
    <location>
        <begin position="191"/>
        <end position="213"/>
    </location>
</feature>
<dbReference type="GO" id="GO:0016020">
    <property type="term" value="C:membrane"/>
    <property type="evidence" value="ECO:0007669"/>
    <property type="project" value="UniProtKB-SubCell"/>
</dbReference>
<dbReference type="Pfam" id="PF13631">
    <property type="entry name" value="Cytochrom_B_N_2"/>
    <property type="match status" value="1"/>
</dbReference>
<evidence type="ECO:0000313" key="13">
    <source>
        <dbReference type="EMBL" id="PUA31265.1"/>
    </source>
</evidence>
<accession>A0A2R7Y148</accession>
<dbReference type="Proteomes" id="UP000244066">
    <property type="component" value="Unassembled WGS sequence"/>
</dbReference>
<protein>
    <recommendedName>
        <fullName evidence="15">Cytochrome bc complex cytochrome b subunit</fullName>
    </recommendedName>
</protein>
<feature type="transmembrane region" description="Helical" evidence="10">
    <location>
        <begin position="408"/>
        <end position="428"/>
    </location>
</feature>
<dbReference type="SUPFAM" id="SSF81342">
    <property type="entry name" value="Transmembrane di-heme cytochromes"/>
    <property type="match status" value="1"/>
</dbReference>
<feature type="transmembrane region" description="Helical" evidence="10">
    <location>
        <begin position="128"/>
        <end position="148"/>
    </location>
</feature>
<dbReference type="Gene3D" id="1.20.810.10">
    <property type="entry name" value="Cytochrome Bc1 Complex, Chain C"/>
    <property type="match status" value="1"/>
</dbReference>
<feature type="domain" description="Cytochrome b/b6 C-terminal region profile" evidence="12">
    <location>
        <begin position="223"/>
        <end position="389"/>
    </location>
</feature>
<dbReference type="GO" id="GO:0016491">
    <property type="term" value="F:oxidoreductase activity"/>
    <property type="evidence" value="ECO:0007669"/>
    <property type="project" value="InterPro"/>
</dbReference>
<evidence type="ECO:0000256" key="1">
    <source>
        <dbReference type="ARBA" id="ARBA00004141"/>
    </source>
</evidence>
<feature type="transmembrane region" description="Helical" evidence="10">
    <location>
        <begin position="296"/>
        <end position="316"/>
    </location>
</feature>
<feature type="transmembrane region" description="Helical" evidence="10">
    <location>
        <begin position="43"/>
        <end position="64"/>
    </location>
</feature>
<dbReference type="PANTHER" id="PTHR19271:SF16">
    <property type="entry name" value="CYTOCHROME B"/>
    <property type="match status" value="1"/>
</dbReference>
<keyword evidence="6" id="KW-0249">Electron transport</keyword>
<evidence type="ECO:0000256" key="3">
    <source>
        <dbReference type="ARBA" id="ARBA00022617"/>
    </source>
</evidence>
<dbReference type="InterPro" id="IPR027387">
    <property type="entry name" value="Cytb/b6-like_sf"/>
</dbReference>
<dbReference type="PROSITE" id="PS51003">
    <property type="entry name" value="CYTB_CTER"/>
    <property type="match status" value="1"/>
</dbReference>
<evidence type="ECO:0000256" key="8">
    <source>
        <dbReference type="ARBA" id="ARBA00023004"/>
    </source>
</evidence>
<evidence type="ECO:0000313" key="14">
    <source>
        <dbReference type="Proteomes" id="UP000244066"/>
    </source>
</evidence>
<sequence length="467" mass="51112">MQRAGSEESCLRKFARWLIERAGASEFTKTIIPRHALHPMYSLGGLASLMFFLLALTGIVQLAFYTPAFGEGNIAYESVRHFTESVPYGFVVRGIHSYAATLMILLSMLHFLRVYFTGAYARPRELTYVVGIAAGLLSITSAFLGYSLRMDHISVEAIRIGQFLVLQLPGGSWLYSLVFGSGSFDDVIPRFLALHVGVAGLLGLVLLLHFYMIHAHHISPPYDDSDPEPAIPFYPNFLLTELAAAVVVVGALVTFSAAFPPELGFKFVFGEELPVGQPEWYLMALYALIKTGIDPVLAGFVIPSMGLLIFVIMPWVDPLYSRHPMNRRIATTYGLIFVGEYVMLFLYGQLTPGEQIPLINALLLAIAVAIVMGYVGVKLTSRPVPPRRQKRPSEGNPSYAVRALLKNVWWIAGLLLALALVLGGLGAVSHLSGSYYDAAMLFGGSIILMGWALFAAKVGLVDAKYLA</sequence>
<keyword evidence="3" id="KW-0349">Heme</keyword>
<dbReference type="Pfam" id="PF00032">
    <property type="entry name" value="Cytochrom_B_C"/>
    <property type="match status" value="1"/>
</dbReference>
<dbReference type="InterPro" id="IPR016174">
    <property type="entry name" value="Di-haem_cyt_TM"/>
</dbReference>